<keyword evidence="2 6" id="KW-1003">Cell membrane</keyword>
<feature type="domain" description="VTT" evidence="7">
    <location>
        <begin position="91"/>
        <end position="208"/>
    </location>
</feature>
<feature type="transmembrane region" description="Helical" evidence="6">
    <location>
        <begin position="110"/>
        <end position="131"/>
    </location>
</feature>
<dbReference type="Pfam" id="PF09335">
    <property type="entry name" value="VTT_dom"/>
    <property type="match status" value="1"/>
</dbReference>
<reference evidence="8 9" key="1">
    <citation type="submission" date="2017-06" db="EMBL/GenBank/DDBJ databases">
        <authorList>
            <person name="Kim H.J."/>
            <person name="Triplett B.A."/>
        </authorList>
    </citation>
    <scope>NUCLEOTIDE SEQUENCE [LARGE SCALE GENOMIC DNA]</scope>
    <source>
        <strain evidence="8 9">DSM 13116</strain>
    </source>
</reference>
<evidence type="ECO:0000313" key="9">
    <source>
        <dbReference type="Proteomes" id="UP000198324"/>
    </source>
</evidence>
<dbReference type="InterPro" id="IPR032816">
    <property type="entry name" value="VTT_dom"/>
</dbReference>
<evidence type="ECO:0000256" key="6">
    <source>
        <dbReference type="RuleBase" id="RU366058"/>
    </source>
</evidence>
<feature type="transmembrane region" description="Helical" evidence="6">
    <location>
        <begin position="188"/>
        <end position="209"/>
    </location>
</feature>
<dbReference type="InterPro" id="IPR015414">
    <property type="entry name" value="TMEM64"/>
</dbReference>
<feature type="transmembrane region" description="Helical" evidence="6">
    <location>
        <begin position="215"/>
        <end position="234"/>
    </location>
</feature>
<dbReference type="PANTHER" id="PTHR12677">
    <property type="entry name" value="GOLGI APPARATUS MEMBRANE PROTEIN TVP38-RELATED"/>
    <property type="match status" value="1"/>
</dbReference>
<dbReference type="GO" id="GO:0005886">
    <property type="term" value="C:plasma membrane"/>
    <property type="evidence" value="ECO:0007669"/>
    <property type="project" value="UniProtKB-SubCell"/>
</dbReference>
<dbReference type="Proteomes" id="UP000198324">
    <property type="component" value="Unassembled WGS sequence"/>
</dbReference>
<accession>A0A239CDM9</accession>
<evidence type="ECO:0000313" key="8">
    <source>
        <dbReference type="EMBL" id="SNS17741.1"/>
    </source>
</evidence>
<evidence type="ECO:0000256" key="1">
    <source>
        <dbReference type="ARBA" id="ARBA00004651"/>
    </source>
</evidence>
<gene>
    <name evidence="8" type="ORF">SAMN04488503_3069</name>
</gene>
<evidence type="ECO:0000256" key="3">
    <source>
        <dbReference type="ARBA" id="ARBA00022692"/>
    </source>
</evidence>
<proteinExistence type="inferred from homology"/>
<feature type="transmembrane region" description="Helical" evidence="6">
    <location>
        <begin position="69"/>
        <end position="89"/>
    </location>
</feature>
<evidence type="ECO:0000259" key="7">
    <source>
        <dbReference type="Pfam" id="PF09335"/>
    </source>
</evidence>
<organism evidence="8 9">
    <name type="scientific">Humidesulfovibrio mexicanus</name>
    <dbReference type="NCBI Taxonomy" id="147047"/>
    <lineage>
        <taxon>Bacteria</taxon>
        <taxon>Pseudomonadati</taxon>
        <taxon>Thermodesulfobacteriota</taxon>
        <taxon>Desulfovibrionia</taxon>
        <taxon>Desulfovibrionales</taxon>
        <taxon>Desulfovibrionaceae</taxon>
        <taxon>Humidesulfovibrio</taxon>
    </lineage>
</organism>
<evidence type="ECO:0000256" key="2">
    <source>
        <dbReference type="ARBA" id="ARBA00022475"/>
    </source>
</evidence>
<feature type="transmembrane region" description="Helical" evidence="6">
    <location>
        <begin position="12"/>
        <end position="36"/>
    </location>
</feature>
<keyword evidence="4 6" id="KW-1133">Transmembrane helix</keyword>
<evidence type="ECO:0000256" key="5">
    <source>
        <dbReference type="ARBA" id="ARBA00023136"/>
    </source>
</evidence>
<evidence type="ECO:0000256" key="4">
    <source>
        <dbReference type="ARBA" id="ARBA00022989"/>
    </source>
</evidence>
<dbReference type="RefSeq" id="WP_089275256.1">
    <property type="nucleotide sequence ID" value="NZ_FZOC01000007.1"/>
</dbReference>
<sequence>MVERLKRKVSRLSSVLPVLAGAVAVSLALALVAWLARPYLPKAFVDFVAELAREDFETRRQALKAWFDAFGAVAAWVFLAVQFLQVVVAPIPGQFTGMLGGFVFGFWRGLALNVVGNAVGSLFAMLLTRFFGERVMRPFVPQRIQEKFDATIHRGGLTNFFMLYLLPGTPKDAICFMAGLTRLSLWKLLAVNILGRLPGLAVLTFTGAAADADLFTVKLVFGIGLALAFVIWLFDEEIKERLARLAG</sequence>
<name>A0A239CDM9_9BACT</name>
<dbReference type="EMBL" id="FZOC01000007">
    <property type="protein sequence ID" value="SNS17741.1"/>
    <property type="molecule type" value="Genomic_DNA"/>
</dbReference>
<dbReference type="OrthoDB" id="9779114at2"/>
<keyword evidence="5 6" id="KW-0472">Membrane</keyword>
<keyword evidence="9" id="KW-1185">Reference proteome</keyword>
<dbReference type="AlphaFoldDB" id="A0A239CDM9"/>
<dbReference type="PANTHER" id="PTHR12677:SF59">
    <property type="entry name" value="GOLGI APPARATUS MEMBRANE PROTEIN TVP38-RELATED"/>
    <property type="match status" value="1"/>
</dbReference>
<comment type="similarity">
    <text evidence="6">Belongs to the TVP38/TMEM64 family.</text>
</comment>
<protein>
    <recommendedName>
        <fullName evidence="6">TVP38/TMEM64 family membrane protein</fullName>
    </recommendedName>
</protein>
<comment type="subcellular location">
    <subcellularLocation>
        <location evidence="1 6">Cell membrane</location>
        <topology evidence="1 6">Multi-pass membrane protein</topology>
    </subcellularLocation>
</comment>
<keyword evidence="3 6" id="KW-0812">Transmembrane</keyword>